<comment type="subcellular location">
    <subcellularLocation>
        <location evidence="1">Membrane</location>
        <topology evidence="1">Multi-pass membrane protein</topology>
    </subcellularLocation>
</comment>
<feature type="transmembrane region" description="Helical" evidence="5">
    <location>
        <begin position="130"/>
        <end position="152"/>
    </location>
</feature>
<dbReference type="InterPro" id="IPR007016">
    <property type="entry name" value="O-antigen_ligase-rel_domated"/>
</dbReference>
<feature type="transmembrane region" description="Helical" evidence="5">
    <location>
        <begin position="99"/>
        <end position="118"/>
    </location>
</feature>
<dbReference type="Proteomes" id="UP001339167">
    <property type="component" value="Unassembled WGS sequence"/>
</dbReference>
<gene>
    <name evidence="7" type="ORF">QWF21_09525</name>
</gene>
<proteinExistence type="predicted"/>
<evidence type="ECO:0000256" key="3">
    <source>
        <dbReference type="ARBA" id="ARBA00022989"/>
    </source>
</evidence>
<dbReference type="EMBL" id="JAUGZK010000006">
    <property type="protein sequence ID" value="MEE2024488.1"/>
    <property type="molecule type" value="Genomic_DNA"/>
</dbReference>
<evidence type="ECO:0000313" key="8">
    <source>
        <dbReference type="Proteomes" id="UP001339167"/>
    </source>
</evidence>
<dbReference type="InterPro" id="IPR051533">
    <property type="entry name" value="WaaL-like"/>
</dbReference>
<feature type="transmembrane region" description="Helical" evidence="5">
    <location>
        <begin position="242"/>
        <end position="262"/>
    </location>
</feature>
<reference evidence="7 8" key="1">
    <citation type="submission" date="2023-06" db="EMBL/GenBank/DDBJ databases">
        <title>Alkalimonas sp., MEB004 an alkaliphilic bacterium isolated from Lonar Lake, India.</title>
        <authorList>
            <person name="Joshi A."/>
            <person name="Thite S."/>
        </authorList>
    </citation>
    <scope>NUCLEOTIDE SEQUENCE [LARGE SCALE GENOMIC DNA]</scope>
    <source>
        <strain evidence="7 8">MEB004</strain>
    </source>
</reference>
<keyword evidence="4 5" id="KW-0472">Membrane</keyword>
<sequence>MIASTSALPRFQRTLLWCLIAIVFFAPWPLGSNRIWAWSLLHTLIALMAIGHVLVSAWFRQPWWHHKYQALIVAGPLLVAAVLCLQLQAVAGFSTADPFQSTMMLQRSLYLALFLYLLSQYCRNHDDLKLLLTGIILTGTLQAAYGSSIYLAGMHGSWFFNLPELDRARGSFVYQNHFANYIALCLALAIGWMLSELSRQQRTLSFRQWLRELSTALLSQKVLLRLAVVVMILALVMSRSRMGNAGFFAALAIVSLLALWLYRNPPRWLKPVVLSIFVLDMIIIGSMFGVDKVKERLQETSFASETRDEVVLHSIPLLQEHWLTGTGGGSFYTVFPGWQQYSFAGFYDHAHNDYLQFAIELGVPVTMLLGLWLLIALWLALRSMQQRQTKLYQGVGFGAAMAMVHMLFHSSVDFSLQAPANTLLFCTILAMAVMARYLPAKRRQS</sequence>
<evidence type="ECO:0000313" key="7">
    <source>
        <dbReference type="EMBL" id="MEE2024488.1"/>
    </source>
</evidence>
<dbReference type="PANTHER" id="PTHR37422">
    <property type="entry name" value="TEICHURONIC ACID BIOSYNTHESIS PROTEIN TUAE"/>
    <property type="match status" value="1"/>
</dbReference>
<evidence type="ECO:0000256" key="4">
    <source>
        <dbReference type="ARBA" id="ARBA00023136"/>
    </source>
</evidence>
<keyword evidence="8" id="KW-1185">Reference proteome</keyword>
<name>A0ABU7JHK4_9GAMM</name>
<keyword evidence="7" id="KW-0436">Ligase</keyword>
<feature type="transmembrane region" description="Helical" evidence="5">
    <location>
        <begin position="391"/>
        <end position="408"/>
    </location>
</feature>
<evidence type="ECO:0000256" key="1">
    <source>
        <dbReference type="ARBA" id="ARBA00004141"/>
    </source>
</evidence>
<evidence type="ECO:0000256" key="2">
    <source>
        <dbReference type="ARBA" id="ARBA00022692"/>
    </source>
</evidence>
<feature type="domain" description="O-antigen ligase-related" evidence="6">
    <location>
        <begin position="226"/>
        <end position="369"/>
    </location>
</feature>
<protein>
    <submittedName>
        <fullName evidence="7">O-antigen ligase family protein</fullName>
    </submittedName>
</protein>
<dbReference type="Pfam" id="PF04932">
    <property type="entry name" value="Wzy_C"/>
    <property type="match status" value="1"/>
</dbReference>
<feature type="transmembrane region" description="Helical" evidence="5">
    <location>
        <begin position="420"/>
        <end position="438"/>
    </location>
</feature>
<keyword evidence="3 5" id="KW-1133">Transmembrane helix</keyword>
<feature type="transmembrane region" description="Helical" evidence="5">
    <location>
        <begin position="71"/>
        <end position="93"/>
    </location>
</feature>
<dbReference type="PANTHER" id="PTHR37422:SF13">
    <property type="entry name" value="LIPOPOLYSACCHARIDE BIOSYNTHESIS PROTEIN PA4999-RELATED"/>
    <property type="match status" value="1"/>
</dbReference>
<keyword evidence="2 5" id="KW-0812">Transmembrane</keyword>
<organism evidence="7 8">
    <name type="scientific">Alkalimonas mucilaginosa</name>
    <dbReference type="NCBI Taxonomy" id="3057676"/>
    <lineage>
        <taxon>Bacteria</taxon>
        <taxon>Pseudomonadati</taxon>
        <taxon>Pseudomonadota</taxon>
        <taxon>Gammaproteobacteria</taxon>
        <taxon>Alkalimonas</taxon>
    </lineage>
</organism>
<comment type="caution">
    <text evidence="7">The sequence shown here is derived from an EMBL/GenBank/DDBJ whole genome shotgun (WGS) entry which is preliminary data.</text>
</comment>
<evidence type="ECO:0000256" key="5">
    <source>
        <dbReference type="SAM" id="Phobius"/>
    </source>
</evidence>
<dbReference type="GO" id="GO:0016874">
    <property type="term" value="F:ligase activity"/>
    <property type="evidence" value="ECO:0007669"/>
    <property type="project" value="UniProtKB-KW"/>
</dbReference>
<feature type="transmembrane region" description="Helical" evidence="5">
    <location>
        <begin position="215"/>
        <end position="236"/>
    </location>
</feature>
<feature type="transmembrane region" description="Helical" evidence="5">
    <location>
        <begin position="354"/>
        <end position="379"/>
    </location>
</feature>
<feature type="transmembrane region" description="Helical" evidence="5">
    <location>
        <begin position="172"/>
        <end position="194"/>
    </location>
</feature>
<feature type="transmembrane region" description="Helical" evidence="5">
    <location>
        <begin position="14"/>
        <end position="30"/>
    </location>
</feature>
<evidence type="ECO:0000259" key="6">
    <source>
        <dbReference type="Pfam" id="PF04932"/>
    </source>
</evidence>
<dbReference type="RefSeq" id="WP_330087819.1">
    <property type="nucleotide sequence ID" value="NZ_JAUGZK010000006.1"/>
</dbReference>
<feature type="transmembrane region" description="Helical" evidence="5">
    <location>
        <begin position="36"/>
        <end position="59"/>
    </location>
</feature>
<accession>A0ABU7JHK4</accession>
<feature type="transmembrane region" description="Helical" evidence="5">
    <location>
        <begin position="269"/>
        <end position="290"/>
    </location>
</feature>